<evidence type="ECO:0000313" key="4">
    <source>
        <dbReference type="EMBL" id="PEW02930.1"/>
    </source>
</evidence>
<dbReference type="PROSITE" id="PS51085">
    <property type="entry name" value="2FE2S_FER_2"/>
    <property type="match status" value="1"/>
</dbReference>
<dbReference type="PANTHER" id="PTHR43644">
    <property type="entry name" value="NA(+)-TRANSLOCATING NADH-QUINONE REDUCTASE SUBUNIT"/>
    <property type="match status" value="1"/>
</dbReference>
<evidence type="ECO:0000259" key="3">
    <source>
        <dbReference type="PROSITE" id="PS51085"/>
    </source>
</evidence>
<gene>
    <name evidence="4" type="ORF">CN425_08430</name>
</gene>
<evidence type="ECO:0000256" key="1">
    <source>
        <dbReference type="ARBA" id="ARBA00022630"/>
    </source>
</evidence>
<dbReference type="CDD" id="cd00207">
    <property type="entry name" value="fer2"/>
    <property type="match status" value="1"/>
</dbReference>
<feature type="domain" description="2Fe-2S ferredoxin-type" evidence="3">
    <location>
        <begin position="2"/>
        <end position="93"/>
    </location>
</feature>
<dbReference type="PANTHER" id="PTHR43644:SF1">
    <property type="entry name" value="NAD(P)H-FLAVIN REDUCTASE"/>
    <property type="match status" value="1"/>
</dbReference>
<organism evidence="4 5">
    <name type="scientific">Bacillus cereus</name>
    <dbReference type="NCBI Taxonomy" id="1396"/>
    <lineage>
        <taxon>Bacteria</taxon>
        <taxon>Bacillati</taxon>
        <taxon>Bacillota</taxon>
        <taxon>Bacilli</taxon>
        <taxon>Bacillales</taxon>
        <taxon>Bacillaceae</taxon>
        <taxon>Bacillus</taxon>
        <taxon>Bacillus cereus group</taxon>
    </lineage>
</organism>
<keyword evidence="1" id="KW-0285">Flavoprotein</keyword>
<dbReference type="Proteomes" id="UP000220635">
    <property type="component" value="Unassembled WGS sequence"/>
</dbReference>
<dbReference type="Gene3D" id="3.10.20.30">
    <property type="match status" value="1"/>
</dbReference>
<dbReference type="EMBL" id="NTWE01000020">
    <property type="protein sequence ID" value="PEW02930.1"/>
    <property type="molecule type" value="Genomic_DNA"/>
</dbReference>
<dbReference type="InterPro" id="IPR012675">
    <property type="entry name" value="Beta-grasp_dom_sf"/>
</dbReference>
<dbReference type="GO" id="GO:0051536">
    <property type="term" value="F:iron-sulfur cluster binding"/>
    <property type="evidence" value="ECO:0007669"/>
    <property type="project" value="InterPro"/>
</dbReference>
<dbReference type="InterPro" id="IPR001041">
    <property type="entry name" value="2Fe-2S_ferredoxin-type"/>
</dbReference>
<protein>
    <submittedName>
        <fullName evidence="4">(2Fe-2S)-binding protein</fullName>
    </submittedName>
</protein>
<sequence>MPKLTIEGAGTFDVKEGTKLVLAIEDNGVHILHRCGGKARCTTCRVEIIAGDFLEASSDEKNAITEKGIEDHLRLSCQMQVHKDIVVRPVLTVKNSGLDAGPRPAE</sequence>
<dbReference type="Pfam" id="PF00111">
    <property type="entry name" value="Fer2"/>
    <property type="match status" value="1"/>
</dbReference>
<dbReference type="AlphaFoldDB" id="A0A2A8PXU8"/>
<comment type="caution">
    <text evidence="4">The sequence shown here is derived from an EMBL/GenBank/DDBJ whole genome shotgun (WGS) entry which is preliminary data.</text>
</comment>
<dbReference type="OrthoDB" id="9810588at2"/>
<dbReference type="RefSeq" id="WP_098380613.1">
    <property type="nucleotide sequence ID" value="NZ_NTWE01000020.1"/>
</dbReference>
<proteinExistence type="predicted"/>
<evidence type="ECO:0000256" key="2">
    <source>
        <dbReference type="ARBA" id="ARBA00022827"/>
    </source>
</evidence>
<evidence type="ECO:0000313" key="5">
    <source>
        <dbReference type="Proteomes" id="UP000220635"/>
    </source>
</evidence>
<accession>A0A2A8PXU8</accession>
<reference evidence="4 5" key="1">
    <citation type="submission" date="2017-09" db="EMBL/GenBank/DDBJ databases">
        <title>Large-scale bioinformatics analysis of Bacillus genomes uncovers conserved roles of natural products in bacterial physiology.</title>
        <authorList>
            <consortium name="Agbiome Team Llc"/>
            <person name="Bleich R.M."/>
            <person name="Grubbs K.J."/>
            <person name="Santa Maria K.C."/>
            <person name="Allen S.E."/>
            <person name="Farag S."/>
            <person name="Shank E.A."/>
            <person name="Bowers A."/>
        </authorList>
    </citation>
    <scope>NUCLEOTIDE SEQUENCE [LARGE SCALE GENOMIC DNA]</scope>
    <source>
        <strain evidence="4 5">AFS010695</strain>
    </source>
</reference>
<keyword evidence="2" id="KW-0274">FAD</keyword>
<name>A0A2A8PXU8_BACCE</name>
<dbReference type="InterPro" id="IPR036010">
    <property type="entry name" value="2Fe-2S_ferredoxin-like_sf"/>
</dbReference>
<dbReference type="SUPFAM" id="SSF54292">
    <property type="entry name" value="2Fe-2S ferredoxin-like"/>
    <property type="match status" value="1"/>
</dbReference>